<evidence type="ECO:0000256" key="1">
    <source>
        <dbReference type="ARBA" id="ARBA00022603"/>
    </source>
</evidence>
<dbReference type="EMBL" id="JAHRHJ020000003">
    <property type="protein sequence ID" value="KAH9321211.1"/>
    <property type="molecule type" value="Genomic_DNA"/>
</dbReference>
<keyword evidence="6" id="KW-1185">Reference proteome</keyword>
<name>A0AA38GDJ7_TAXCH</name>
<evidence type="ECO:0000259" key="4">
    <source>
        <dbReference type="Pfam" id="PF00891"/>
    </source>
</evidence>
<dbReference type="SUPFAM" id="SSF53335">
    <property type="entry name" value="S-adenosyl-L-methionine-dependent methyltransferases"/>
    <property type="match status" value="1"/>
</dbReference>
<feature type="domain" description="O-methyltransferase C-terminal" evidence="4">
    <location>
        <begin position="4"/>
        <end position="209"/>
    </location>
</feature>
<comment type="caution">
    <text evidence="5">The sequence shown here is derived from an EMBL/GenBank/DDBJ whole genome shotgun (WGS) entry which is preliminary data.</text>
</comment>
<dbReference type="AlphaFoldDB" id="A0AA38GDJ7"/>
<keyword evidence="2" id="KW-0808">Transferase</keyword>
<evidence type="ECO:0000313" key="5">
    <source>
        <dbReference type="EMBL" id="KAH9321211.1"/>
    </source>
</evidence>
<dbReference type="Proteomes" id="UP000824469">
    <property type="component" value="Unassembled WGS sequence"/>
</dbReference>
<keyword evidence="1" id="KW-0489">Methyltransferase</keyword>
<evidence type="ECO:0000313" key="6">
    <source>
        <dbReference type="Proteomes" id="UP000824469"/>
    </source>
</evidence>
<dbReference type="InterPro" id="IPR001077">
    <property type="entry name" value="COMT_C"/>
</dbReference>
<dbReference type="PROSITE" id="PS51683">
    <property type="entry name" value="SAM_OMT_II"/>
    <property type="match status" value="1"/>
</dbReference>
<dbReference type="Gene3D" id="3.40.50.150">
    <property type="entry name" value="Vaccinia Virus protein VP39"/>
    <property type="match status" value="1"/>
</dbReference>
<gene>
    <name evidence="5" type="ORF">KI387_015850</name>
</gene>
<dbReference type="CDD" id="cd02440">
    <property type="entry name" value="AdoMet_MTases"/>
    <property type="match status" value="1"/>
</dbReference>
<dbReference type="InterPro" id="IPR029063">
    <property type="entry name" value="SAM-dependent_MTases_sf"/>
</dbReference>
<sequence length="228" mass="25195">MEGWQHLYDSTIMGGSPFERGHEGMSVWEYANLHPCFSDLINDAMASNSSLVMDEVLGRYRAGFLEITSLVDVGGGVGSAVSMIVEKFSHIRGINFDVPHVVAAAPAPIPGVEHVGGDMFENVPSADAVLMKWILHDWDDEECIRLLKNCYRAIPDKGKVIIIDAVVEENGSLRTLGLSLDLFMMSHTRGGKERTEDEYKMICQAAGFKCYNIIKLPFVQAIIELTKS</sequence>
<accession>A0AA38GDJ7</accession>
<dbReference type="InterPro" id="IPR016461">
    <property type="entry name" value="COMT-like"/>
</dbReference>
<dbReference type="GO" id="GO:0008171">
    <property type="term" value="F:O-methyltransferase activity"/>
    <property type="evidence" value="ECO:0007669"/>
    <property type="project" value="InterPro"/>
</dbReference>
<dbReference type="Pfam" id="PF00891">
    <property type="entry name" value="Methyltransf_2"/>
    <property type="match status" value="1"/>
</dbReference>
<reference evidence="5 6" key="1">
    <citation type="journal article" date="2021" name="Nat. Plants">
        <title>The Taxus genome provides insights into paclitaxel biosynthesis.</title>
        <authorList>
            <person name="Xiong X."/>
            <person name="Gou J."/>
            <person name="Liao Q."/>
            <person name="Li Y."/>
            <person name="Zhou Q."/>
            <person name="Bi G."/>
            <person name="Li C."/>
            <person name="Du R."/>
            <person name="Wang X."/>
            <person name="Sun T."/>
            <person name="Guo L."/>
            <person name="Liang H."/>
            <person name="Lu P."/>
            <person name="Wu Y."/>
            <person name="Zhang Z."/>
            <person name="Ro D.K."/>
            <person name="Shang Y."/>
            <person name="Huang S."/>
            <person name="Yan J."/>
        </authorList>
    </citation>
    <scope>NUCLEOTIDE SEQUENCE [LARGE SCALE GENOMIC DNA]</scope>
    <source>
        <strain evidence="5">Ta-2019</strain>
    </source>
</reference>
<evidence type="ECO:0000256" key="2">
    <source>
        <dbReference type="ARBA" id="ARBA00022679"/>
    </source>
</evidence>
<dbReference type="OMA" id="CERTEET"/>
<proteinExistence type="predicted"/>
<dbReference type="GO" id="GO:0032259">
    <property type="term" value="P:methylation"/>
    <property type="evidence" value="ECO:0007669"/>
    <property type="project" value="UniProtKB-KW"/>
</dbReference>
<evidence type="ECO:0000256" key="3">
    <source>
        <dbReference type="ARBA" id="ARBA00022691"/>
    </source>
</evidence>
<organism evidence="5 6">
    <name type="scientific">Taxus chinensis</name>
    <name type="common">Chinese yew</name>
    <name type="synonym">Taxus wallichiana var. chinensis</name>
    <dbReference type="NCBI Taxonomy" id="29808"/>
    <lineage>
        <taxon>Eukaryota</taxon>
        <taxon>Viridiplantae</taxon>
        <taxon>Streptophyta</taxon>
        <taxon>Embryophyta</taxon>
        <taxon>Tracheophyta</taxon>
        <taxon>Spermatophyta</taxon>
        <taxon>Pinopsida</taxon>
        <taxon>Pinidae</taxon>
        <taxon>Conifers II</taxon>
        <taxon>Cupressales</taxon>
        <taxon>Taxaceae</taxon>
        <taxon>Taxus</taxon>
    </lineage>
</organism>
<keyword evidence="3" id="KW-0949">S-adenosyl-L-methionine</keyword>
<protein>
    <recommendedName>
        <fullName evidence="4">O-methyltransferase C-terminal domain-containing protein</fullName>
    </recommendedName>
</protein>
<dbReference type="PANTHER" id="PTHR11746">
    <property type="entry name" value="O-METHYLTRANSFERASE"/>
    <property type="match status" value="1"/>
</dbReference>